<dbReference type="Proteomes" id="UP000502421">
    <property type="component" value="Chromosome"/>
</dbReference>
<dbReference type="GO" id="GO:0004180">
    <property type="term" value="F:carboxypeptidase activity"/>
    <property type="evidence" value="ECO:0007669"/>
    <property type="project" value="UniProtKB-KW"/>
</dbReference>
<dbReference type="Gene3D" id="2.60.40.1120">
    <property type="entry name" value="Carboxypeptidase-like, regulatory domain"/>
    <property type="match status" value="1"/>
</dbReference>
<protein>
    <submittedName>
        <fullName evidence="1">Carboxypeptidase-like regulatory domain-containing protein</fullName>
    </submittedName>
</protein>
<dbReference type="InterPro" id="IPR008969">
    <property type="entry name" value="CarboxyPept-like_regulatory"/>
</dbReference>
<dbReference type="Pfam" id="PF13715">
    <property type="entry name" value="CarbopepD_reg_2"/>
    <property type="match status" value="1"/>
</dbReference>
<gene>
    <name evidence="1" type="ORF">HF329_23505</name>
</gene>
<keyword evidence="1" id="KW-0121">Carboxypeptidase</keyword>
<evidence type="ECO:0000313" key="2">
    <source>
        <dbReference type="Proteomes" id="UP000502421"/>
    </source>
</evidence>
<sequence length="225" mass="24351">MRKISLIVSIPHPCQQSWENMIPAAGGRFCDSCRKTVIDFTGLTDSEVLALLSNTSQQYCGRFRQSQLDRKIRPEPQAASLLPVAVLGALLAAGVPATMAAAADHPVHQADTTMLRTISGKVTLEGGATMPGALVAIKGSNTGAVADANGHYHLNIPAGEQKITLVFSFIGCTTAEVPVTSQQTVDVVLKEIDTQLLGEVVVVGAIQKRTPWQRIKYKWRRLWHR</sequence>
<name>A0AAE6ZJD0_9BACT</name>
<accession>A0AAE6ZJD0</accession>
<dbReference type="AlphaFoldDB" id="A0AAE6ZJD0"/>
<proteinExistence type="predicted"/>
<dbReference type="EMBL" id="CP051205">
    <property type="protein sequence ID" value="QJB34091.1"/>
    <property type="molecule type" value="Genomic_DNA"/>
</dbReference>
<dbReference type="KEGG" id="coy:HF329_23505"/>
<reference evidence="2" key="1">
    <citation type="submission" date="2020-04" db="EMBL/GenBank/DDBJ databases">
        <authorList>
            <person name="Kittiwongwattana C."/>
        </authorList>
    </citation>
    <scope>NUCLEOTIDE SEQUENCE [LARGE SCALE GENOMIC DNA]</scope>
    <source>
        <strain evidence="2">1310</strain>
    </source>
</reference>
<keyword evidence="1" id="KW-0378">Hydrolase</keyword>
<dbReference type="SUPFAM" id="SSF49464">
    <property type="entry name" value="Carboxypeptidase regulatory domain-like"/>
    <property type="match status" value="1"/>
</dbReference>
<organism evidence="1 2">
    <name type="scientific">Chitinophaga oryzae</name>
    <dbReference type="NCBI Taxonomy" id="2725414"/>
    <lineage>
        <taxon>Bacteria</taxon>
        <taxon>Pseudomonadati</taxon>
        <taxon>Bacteroidota</taxon>
        <taxon>Chitinophagia</taxon>
        <taxon>Chitinophagales</taxon>
        <taxon>Chitinophagaceae</taxon>
        <taxon>Chitinophaga</taxon>
    </lineage>
</organism>
<keyword evidence="1" id="KW-0645">Protease</keyword>
<dbReference type="RefSeq" id="WP_168807820.1">
    <property type="nucleotide sequence ID" value="NZ_CP051205.1"/>
</dbReference>
<evidence type="ECO:0000313" key="1">
    <source>
        <dbReference type="EMBL" id="QJB34091.1"/>
    </source>
</evidence>